<dbReference type="EMBL" id="CP157894">
    <property type="protein sequence ID" value="XBT18397.1"/>
    <property type="molecule type" value="Genomic_DNA"/>
</dbReference>
<accession>A0AAU7QRR8</accession>
<dbReference type="InterPro" id="IPR036191">
    <property type="entry name" value="RRF_sf"/>
</dbReference>
<reference evidence="2" key="1">
    <citation type="submission" date="2024-06" db="EMBL/GenBank/DDBJ databases">
        <title>Diversity, functionality, and evolutionary history of bacterial symbionts in false click beetles (Coleoptera, Throscidae).</title>
        <authorList>
            <person name="Wierz J.C."/>
            <person name="Malm H."/>
            <person name="Kaltenpoth M."/>
            <person name="Engl T."/>
        </authorList>
    </citation>
    <scope>NUCLEOTIDE SEQUENCE</scope>
    <source>
        <strain evidence="2">Tduv</strain>
    </source>
</reference>
<feature type="domain" description="Ribosome recycling factor" evidence="1">
    <location>
        <begin position="22"/>
        <end position="166"/>
    </location>
</feature>
<dbReference type="SUPFAM" id="SSF55194">
    <property type="entry name" value="Ribosome recycling factor, RRF"/>
    <property type="match status" value="1"/>
</dbReference>
<dbReference type="Gene3D" id="3.30.1360.40">
    <property type="match status" value="1"/>
</dbReference>
<evidence type="ECO:0000259" key="1">
    <source>
        <dbReference type="Pfam" id="PF01765"/>
    </source>
</evidence>
<evidence type="ECO:0000313" key="2">
    <source>
        <dbReference type="EMBL" id="XBT18397.1"/>
    </source>
</evidence>
<dbReference type="InterPro" id="IPR023584">
    <property type="entry name" value="Ribosome_recyc_fac_dom"/>
</dbReference>
<gene>
    <name evidence="2" type="ORF">ABNO50_00120</name>
</gene>
<organism evidence="2">
    <name type="scientific">Candidatus Shikimatogenerans sp. Tduv</name>
    <dbReference type="NCBI Taxonomy" id="3158567"/>
    <lineage>
        <taxon>Bacteria</taxon>
        <taxon>Pseudomonadati</taxon>
        <taxon>Bacteroidota</taxon>
        <taxon>Flavobacteriia</taxon>
        <taxon>Flavobacteriales</taxon>
        <taxon>Candidatus Shikimatogenerans</taxon>
    </lineage>
</organism>
<name>A0AAU7QRR8_9FLAO</name>
<sequence>MLNIIIKKFENIFISFKKEIKKKIFFNNINLNLLDKIKINYNNKTYYLNELANLKIINNNIIHIIPYIPNIIKNIEYALNKINLYFIIKNEKKYLLLIKKKINNIMKIDLLKKIKYIYLIYLVKLKIIREKLIKNIKKNNLNKDNIFFLLKKINFFFQENKKKIYNYYNLYIKKFKNGY</sequence>
<protein>
    <submittedName>
        <fullName evidence="2">Ribosome recycling factor</fullName>
    </submittedName>
</protein>
<dbReference type="AlphaFoldDB" id="A0AAU7QRR8"/>
<dbReference type="Gene3D" id="1.10.132.20">
    <property type="entry name" value="Ribosome-recycling factor"/>
    <property type="match status" value="1"/>
</dbReference>
<proteinExistence type="predicted"/>
<dbReference type="Pfam" id="PF01765">
    <property type="entry name" value="RRF"/>
    <property type="match status" value="1"/>
</dbReference>